<evidence type="ECO:0000259" key="9">
    <source>
        <dbReference type="Pfam" id="PF01555"/>
    </source>
</evidence>
<gene>
    <name evidence="11" type="ORF">AB8B23_00775</name>
</gene>
<keyword evidence="2 11" id="KW-0489">Methyltransferase</keyword>
<dbReference type="PROSITE" id="PS00093">
    <property type="entry name" value="N4_MTASE"/>
    <property type="match status" value="1"/>
</dbReference>
<proteinExistence type="inferred from homology"/>
<dbReference type="GO" id="GO:0032259">
    <property type="term" value="P:methylation"/>
    <property type="evidence" value="ECO:0007669"/>
    <property type="project" value="UniProtKB-KW"/>
</dbReference>
<dbReference type="InterPro" id="IPR041657">
    <property type="entry name" value="HTH_17"/>
</dbReference>
<keyword evidence="6" id="KW-0238">DNA-binding</keyword>
<dbReference type="GO" id="GO:0015667">
    <property type="term" value="F:site-specific DNA-methyltransferase (cytosine-N4-specific) activity"/>
    <property type="evidence" value="ECO:0007669"/>
    <property type="project" value="UniProtKB-EC"/>
</dbReference>
<dbReference type="PRINTS" id="PR00508">
    <property type="entry name" value="S21N4MTFRASE"/>
</dbReference>
<feature type="domain" description="DNA methylase N-4/N-6" evidence="9">
    <location>
        <begin position="67"/>
        <end position="186"/>
    </location>
</feature>
<feature type="domain" description="Helix-turn-helix" evidence="10">
    <location>
        <begin position="5"/>
        <end position="54"/>
    </location>
</feature>
<dbReference type="SUPFAM" id="SSF46955">
    <property type="entry name" value="Putative DNA-binding domain"/>
    <property type="match status" value="1"/>
</dbReference>
<dbReference type="SUPFAM" id="SSF53335">
    <property type="entry name" value="S-adenosyl-L-methionine-dependent methyltransferases"/>
    <property type="match status" value="2"/>
</dbReference>
<name>A0AB39VBS4_9FUSO</name>
<evidence type="ECO:0000256" key="1">
    <source>
        <dbReference type="ARBA" id="ARBA00010203"/>
    </source>
</evidence>
<dbReference type="InterPro" id="IPR029063">
    <property type="entry name" value="SAM-dependent_MTases_sf"/>
</dbReference>
<dbReference type="Gene3D" id="3.40.50.150">
    <property type="entry name" value="Vaccinia Virus protein VP39"/>
    <property type="match status" value="2"/>
</dbReference>
<evidence type="ECO:0000256" key="3">
    <source>
        <dbReference type="ARBA" id="ARBA00022679"/>
    </source>
</evidence>
<dbReference type="GO" id="GO:0003677">
    <property type="term" value="F:DNA binding"/>
    <property type="evidence" value="ECO:0007669"/>
    <property type="project" value="UniProtKB-KW"/>
</dbReference>
<dbReference type="InterPro" id="IPR009061">
    <property type="entry name" value="DNA-bd_dom_put_sf"/>
</dbReference>
<dbReference type="GO" id="GO:0008170">
    <property type="term" value="F:N-methyltransferase activity"/>
    <property type="evidence" value="ECO:0007669"/>
    <property type="project" value="InterPro"/>
</dbReference>
<dbReference type="REBASE" id="858720">
    <property type="entry name" value="M1.Lsp342ORF775P"/>
</dbReference>
<sequence>MKNELLTTKQAATHIGVSISTLYRMIDKGMLVPNKTPGGQRRFSIEMLDTFLESSKKIVAPQKPFDYKKNKDLECLDVMEEKVKYNDEEKPKVDKRNVLNDLTGTEWLPSTKSYFYQKGLGSKHPHAQIEREHPAPFSFQDIESLILFFTKKGMSVLDPFGGVGSTAKACALNERVCTSIELQEKWNSLSKKRLEIEVGERTSLKHTFVNGDSRIELKKMLDSSFDFIVTSPPYWSILNKKADHKVKKERLANNLATNYSEDKDDLANIDDYNDFLEELVENVFLECGRVLKVKKYMCLVVSDFRNKSEFISFHSDLIQRLNNRKLSDGGILKLQGVKILIQNHKSLLPYGYPFAYVENIHHQYVLIFRKN</sequence>
<dbReference type="AlphaFoldDB" id="A0AB39VBS4"/>
<keyword evidence="4" id="KW-0949">S-adenosyl-L-methionine</keyword>
<dbReference type="EMBL" id="CP165646">
    <property type="protein sequence ID" value="XDU64755.1"/>
    <property type="molecule type" value="Genomic_DNA"/>
</dbReference>
<evidence type="ECO:0000256" key="8">
    <source>
        <dbReference type="RuleBase" id="RU362026"/>
    </source>
</evidence>
<dbReference type="RefSeq" id="WP_369713021.1">
    <property type="nucleotide sequence ID" value="NZ_CP165646.1"/>
</dbReference>
<evidence type="ECO:0000256" key="2">
    <source>
        <dbReference type="ARBA" id="ARBA00022603"/>
    </source>
</evidence>
<protein>
    <recommendedName>
        <fullName evidence="8">Methyltransferase</fullName>
        <ecNumber evidence="8">2.1.1.-</ecNumber>
    </recommendedName>
</protein>
<keyword evidence="5" id="KW-0680">Restriction system</keyword>
<evidence type="ECO:0000256" key="7">
    <source>
        <dbReference type="ARBA" id="ARBA00049120"/>
    </source>
</evidence>
<dbReference type="GO" id="GO:0009307">
    <property type="term" value="P:DNA restriction-modification system"/>
    <property type="evidence" value="ECO:0007669"/>
    <property type="project" value="UniProtKB-KW"/>
</dbReference>
<dbReference type="KEGG" id="lmes:AB8B23_00775"/>
<accession>A0AB39VBS4</accession>
<comment type="similarity">
    <text evidence="1">Belongs to the N(4)/N(6)-methyltransferase family. N(4) subfamily.</text>
</comment>
<organism evidence="11">
    <name type="scientific">Leptotrichia mesophila</name>
    <dbReference type="NCBI Taxonomy" id="3239303"/>
    <lineage>
        <taxon>Bacteria</taxon>
        <taxon>Fusobacteriati</taxon>
        <taxon>Fusobacteriota</taxon>
        <taxon>Fusobacteriia</taxon>
        <taxon>Fusobacteriales</taxon>
        <taxon>Leptotrichiaceae</taxon>
        <taxon>Leptotrichia</taxon>
    </lineage>
</organism>
<dbReference type="Pfam" id="PF12728">
    <property type="entry name" value="HTH_17"/>
    <property type="match status" value="1"/>
</dbReference>
<reference evidence="11" key="1">
    <citation type="submission" date="2024-07" db="EMBL/GenBank/DDBJ databases">
        <authorList>
            <person name="Li X.-J."/>
            <person name="Wang X."/>
        </authorList>
    </citation>
    <scope>NUCLEOTIDE SEQUENCE</scope>
    <source>
        <strain evidence="11">HSP-342</strain>
    </source>
</reference>
<dbReference type="CDD" id="cd02440">
    <property type="entry name" value="AdoMet_MTases"/>
    <property type="match status" value="1"/>
</dbReference>
<comment type="catalytic activity">
    <reaction evidence="7">
        <text>a 2'-deoxycytidine in DNA + S-adenosyl-L-methionine = an N(4)-methyl-2'-deoxycytidine in DNA + S-adenosyl-L-homocysteine + H(+)</text>
        <dbReference type="Rhea" id="RHEA:16857"/>
        <dbReference type="Rhea" id="RHEA-COMP:11369"/>
        <dbReference type="Rhea" id="RHEA-COMP:13674"/>
        <dbReference type="ChEBI" id="CHEBI:15378"/>
        <dbReference type="ChEBI" id="CHEBI:57856"/>
        <dbReference type="ChEBI" id="CHEBI:59789"/>
        <dbReference type="ChEBI" id="CHEBI:85452"/>
        <dbReference type="ChEBI" id="CHEBI:137933"/>
        <dbReference type="EC" id="2.1.1.113"/>
    </reaction>
</comment>
<dbReference type="InterPro" id="IPR001091">
    <property type="entry name" value="RM_Methyltransferase"/>
</dbReference>
<evidence type="ECO:0000256" key="4">
    <source>
        <dbReference type="ARBA" id="ARBA00022691"/>
    </source>
</evidence>
<evidence type="ECO:0000313" key="11">
    <source>
        <dbReference type="EMBL" id="XDU64755.1"/>
    </source>
</evidence>
<dbReference type="EC" id="2.1.1.-" evidence="8"/>
<keyword evidence="3" id="KW-0808">Transferase</keyword>
<dbReference type="InterPro" id="IPR010093">
    <property type="entry name" value="SinI_DNA-bd"/>
</dbReference>
<dbReference type="Pfam" id="PF01555">
    <property type="entry name" value="N6_N4_Mtase"/>
    <property type="match status" value="1"/>
</dbReference>
<dbReference type="InterPro" id="IPR017985">
    <property type="entry name" value="MeTrfase_CN4_CS"/>
</dbReference>
<dbReference type="Gene3D" id="1.10.1660.10">
    <property type="match status" value="1"/>
</dbReference>
<dbReference type="InterPro" id="IPR002941">
    <property type="entry name" value="DNA_methylase_N4/N6"/>
</dbReference>
<evidence type="ECO:0000259" key="10">
    <source>
        <dbReference type="Pfam" id="PF12728"/>
    </source>
</evidence>
<dbReference type="NCBIfam" id="TIGR01764">
    <property type="entry name" value="excise"/>
    <property type="match status" value="1"/>
</dbReference>
<evidence type="ECO:0000256" key="6">
    <source>
        <dbReference type="ARBA" id="ARBA00023125"/>
    </source>
</evidence>
<evidence type="ECO:0000256" key="5">
    <source>
        <dbReference type="ARBA" id="ARBA00022747"/>
    </source>
</evidence>